<name>C1H311_PARBA</name>
<dbReference type="HOGENOM" id="CLU_1300056_0_0_1"/>
<evidence type="ECO:0000313" key="2">
    <source>
        <dbReference type="Proteomes" id="UP000002059"/>
    </source>
</evidence>
<dbReference type="EMBL" id="KN294004">
    <property type="protein sequence ID" value="EEH34105.2"/>
    <property type="molecule type" value="Genomic_DNA"/>
</dbReference>
<dbReference type="VEuPathDB" id="FungiDB:PAAG_05154"/>
<keyword evidence="2" id="KW-1185">Reference proteome</keyword>
<organism evidence="1 2">
    <name type="scientific">Paracoccidioides lutzii (strain ATCC MYA-826 / Pb01)</name>
    <name type="common">Paracoccidioides brasiliensis</name>
    <dbReference type="NCBI Taxonomy" id="502779"/>
    <lineage>
        <taxon>Eukaryota</taxon>
        <taxon>Fungi</taxon>
        <taxon>Dikarya</taxon>
        <taxon>Ascomycota</taxon>
        <taxon>Pezizomycotina</taxon>
        <taxon>Eurotiomycetes</taxon>
        <taxon>Eurotiomycetidae</taxon>
        <taxon>Onygenales</taxon>
        <taxon>Ajellomycetaceae</taxon>
        <taxon>Paracoccidioides</taxon>
    </lineage>
</organism>
<proteinExistence type="predicted"/>
<dbReference type="Proteomes" id="UP000002059">
    <property type="component" value="Partially assembled WGS sequence"/>
</dbReference>
<sequence length="212" mass="22613">MATSGHVAKTIDGVIITGLGDVCEDHINGLGRRNCYGPKKTPETSGIDAQVYGFANQMHASTPLRCSFTDSGYGAVQSVRITDCSLDMSASGPALSGALNRRHHGGNSLIAESQTCDLCSNKSGNTCHYFHIRFSGLGSLMDFSYSANGEVKEKNGFFLFSPQLNLAAAPRGEMTRPQDIELTVKGSGIVHKVVELWILSGVPWLGDLEGCI</sequence>
<evidence type="ECO:0000313" key="1">
    <source>
        <dbReference type="EMBL" id="EEH34105.2"/>
    </source>
</evidence>
<dbReference type="RefSeq" id="XP_002793018.2">
    <property type="nucleotide sequence ID" value="XM_002792972.2"/>
</dbReference>
<protein>
    <submittedName>
        <fullName evidence="1">Uncharacterized protein</fullName>
    </submittedName>
</protein>
<dbReference type="GeneID" id="9096221"/>
<accession>C1H311</accession>
<dbReference type="KEGG" id="pbl:PAAG_05154"/>
<dbReference type="AlphaFoldDB" id="C1H311"/>
<gene>
    <name evidence="1" type="ORF">PAAG_05154</name>
</gene>
<reference evidence="1 2" key="1">
    <citation type="journal article" date="2011" name="PLoS Genet.">
        <title>Comparative genomic analysis of human fungal pathogens causing paracoccidioidomycosis.</title>
        <authorList>
            <person name="Desjardins C.A."/>
            <person name="Champion M.D."/>
            <person name="Holder J.W."/>
            <person name="Muszewska A."/>
            <person name="Goldberg J."/>
            <person name="Bailao A.M."/>
            <person name="Brigido M.M."/>
            <person name="Ferreira M.E."/>
            <person name="Garcia A.M."/>
            <person name="Grynberg M."/>
            <person name="Gujja S."/>
            <person name="Heiman D.I."/>
            <person name="Henn M.R."/>
            <person name="Kodira C.D."/>
            <person name="Leon-Narvaez H."/>
            <person name="Longo L.V."/>
            <person name="Ma L.J."/>
            <person name="Malavazi I."/>
            <person name="Matsuo A.L."/>
            <person name="Morais F.V."/>
            <person name="Pereira M."/>
            <person name="Rodriguez-Brito S."/>
            <person name="Sakthikumar S."/>
            <person name="Salem-Izacc S.M."/>
            <person name="Sykes S.M."/>
            <person name="Teixeira M.M."/>
            <person name="Vallejo M.C."/>
            <person name="Walter M.E."/>
            <person name="Yandava C."/>
            <person name="Young S."/>
            <person name="Zeng Q."/>
            <person name="Zucker J."/>
            <person name="Felipe M.S."/>
            <person name="Goldman G.H."/>
            <person name="Haas B.J."/>
            <person name="McEwen J.G."/>
            <person name="Nino-Vega G."/>
            <person name="Puccia R."/>
            <person name="San-Blas G."/>
            <person name="Soares C.M."/>
            <person name="Birren B.W."/>
            <person name="Cuomo C.A."/>
        </authorList>
    </citation>
    <scope>NUCLEOTIDE SEQUENCE [LARGE SCALE GENOMIC DNA]</scope>
    <source>
        <strain evidence="2">ATCC MYA-826 / Pb01</strain>
    </source>
</reference>